<dbReference type="InterPro" id="IPR029060">
    <property type="entry name" value="PIN-like_dom_sf"/>
</dbReference>
<reference evidence="1 2" key="1">
    <citation type="journal article" date="2015" name="Nature">
        <title>rRNA introns, odd ribosomes, and small enigmatic genomes across a large radiation of phyla.</title>
        <authorList>
            <person name="Brown C.T."/>
            <person name="Hug L.A."/>
            <person name="Thomas B.C."/>
            <person name="Sharon I."/>
            <person name="Castelle C.J."/>
            <person name="Singh A."/>
            <person name="Wilkins M.J."/>
            <person name="Williams K.H."/>
            <person name="Banfield J.F."/>
        </authorList>
    </citation>
    <scope>NUCLEOTIDE SEQUENCE [LARGE SCALE GENOMIC DNA]</scope>
</reference>
<dbReference type="SUPFAM" id="SSF88723">
    <property type="entry name" value="PIN domain-like"/>
    <property type="match status" value="1"/>
</dbReference>
<comment type="caution">
    <text evidence="1">The sequence shown here is derived from an EMBL/GenBank/DDBJ whole genome shotgun (WGS) entry which is preliminary data.</text>
</comment>
<gene>
    <name evidence="1" type="ORF">UU80_C0050G0003</name>
</gene>
<dbReference type="CDD" id="cd09854">
    <property type="entry name" value="PIN_VapC-like"/>
    <property type="match status" value="1"/>
</dbReference>
<proteinExistence type="predicted"/>
<evidence type="ECO:0008006" key="3">
    <source>
        <dbReference type="Google" id="ProtNLM"/>
    </source>
</evidence>
<organism evidence="1 2">
    <name type="scientific">candidate division WWE3 bacterium GW2011_GWA1_41_8</name>
    <dbReference type="NCBI Taxonomy" id="1619103"/>
    <lineage>
        <taxon>Bacteria</taxon>
        <taxon>Katanobacteria</taxon>
    </lineage>
</organism>
<dbReference type="AlphaFoldDB" id="A0A0G1A5A2"/>
<protein>
    <recommendedName>
        <fullName evidence="3">PIN domain-containing protein</fullName>
    </recommendedName>
</protein>
<dbReference type="STRING" id="1619103.UU80_C0050G0003"/>
<dbReference type="EMBL" id="LCCA01000050">
    <property type="protein sequence ID" value="KKS20563.1"/>
    <property type="molecule type" value="Genomic_DNA"/>
</dbReference>
<evidence type="ECO:0000313" key="1">
    <source>
        <dbReference type="EMBL" id="KKS20563.1"/>
    </source>
</evidence>
<evidence type="ECO:0000313" key="2">
    <source>
        <dbReference type="Proteomes" id="UP000034920"/>
    </source>
</evidence>
<name>A0A0G1A5A2_UNCKA</name>
<sequence length="125" mass="14630">MARVYLDTNFLIDIAEKRDNIRIRDYYQHKIIASSLSFHILAYTFKYKIPSDKLKRLVTYFTVVPLSEDIIQKSLSGPIGDFEDNIQLHSAAVAECDYFLTNDKEILKMKFFGKCEIRNKLNKLT</sequence>
<accession>A0A0G1A5A2</accession>
<dbReference type="Proteomes" id="UP000034920">
    <property type="component" value="Unassembled WGS sequence"/>
</dbReference>